<dbReference type="PANTHER" id="PTHR43037:SF5">
    <property type="entry name" value="FERULOYL ESTERASE"/>
    <property type="match status" value="1"/>
</dbReference>
<dbReference type="OrthoDB" id="193747at2"/>
<evidence type="ECO:0000259" key="3">
    <source>
        <dbReference type="Pfam" id="PF00326"/>
    </source>
</evidence>
<dbReference type="Gene3D" id="3.40.50.1820">
    <property type="entry name" value="alpha/beta hydrolase"/>
    <property type="match status" value="1"/>
</dbReference>
<dbReference type="InterPro" id="IPR029058">
    <property type="entry name" value="AB_hydrolase_fold"/>
</dbReference>
<organism evidence="4 5">
    <name type="scientific">Opitutus terrae (strain DSM 11246 / JCM 15787 / PB90-1)</name>
    <dbReference type="NCBI Taxonomy" id="452637"/>
    <lineage>
        <taxon>Bacteria</taxon>
        <taxon>Pseudomonadati</taxon>
        <taxon>Verrucomicrobiota</taxon>
        <taxon>Opitutia</taxon>
        <taxon>Opitutales</taxon>
        <taxon>Opitutaceae</taxon>
        <taxon>Opitutus</taxon>
    </lineage>
</organism>
<dbReference type="HOGENOM" id="CLU_1064916_0_0_0"/>
<keyword evidence="2" id="KW-0378">Hydrolase</keyword>
<dbReference type="SUPFAM" id="SSF53474">
    <property type="entry name" value="alpha/beta-Hydrolases"/>
    <property type="match status" value="1"/>
</dbReference>
<dbReference type="InterPro" id="IPR050955">
    <property type="entry name" value="Plant_Biomass_Hydrol_Est"/>
</dbReference>
<dbReference type="GO" id="GO:0008236">
    <property type="term" value="F:serine-type peptidase activity"/>
    <property type="evidence" value="ECO:0007669"/>
    <property type="project" value="InterPro"/>
</dbReference>
<dbReference type="InterPro" id="IPR001375">
    <property type="entry name" value="Peptidase_S9_cat"/>
</dbReference>
<dbReference type="KEGG" id="ote:Oter_0353"/>
<dbReference type="EMBL" id="CP001032">
    <property type="protein sequence ID" value="ACB73643.1"/>
    <property type="molecule type" value="Genomic_DNA"/>
</dbReference>
<keyword evidence="5" id="KW-1185">Reference proteome</keyword>
<dbReference type="GO" id="GO:0006508">
    <property type="term" value="P:proteolysis"/>
    <property type="evidence" value="ECO:0007669"/>
    <property type="project" value="InterPro"/>
</dbReference>
<evidence type="ECO:0000256" key="1">
    <source>
        <dbReference type="ARBA" id="ARBA00022729"/>
    </source>
</evidence>
<gene>
    <name evidence="4" type="ordered locus">Oter_0353</name>
</gene>
<dbReference type="RefSeq" id="WP_012373181.1">
    <property type="nucleotide sequence ID" value="NC_010571.1"/>
</dbReference>
<accession>B1ZQG0</accession>
<dbReference type="eggNOG" id="COG3509">
    <property type="taxonomic scope" value="Bacteria"/>
</dbReference>
<dbReference type="PANTHER" id="PTHR43037">
    <property type="entry name" value="UNNAMED PRODUCT-RELATED"/>
    <property type="match status" value="1"/>
</dbReference>
<feature type="domain" description="Peptidase S9 prolyl oligopeptidase catalytic" evidence="3">
    <location>
        <begin position="194"/>
        <end position="255"/>
    </location>
</feature>
<protein>
    <recommendedName>
        <fullName evidence="3">Peptidase S9 prolyl oligopeptidase catalytic domain-containing protein</fullName>
    </recommendedName>
</protein>
<name>B1ZQG0_OPITP</name>
<proteinExistence type="predicted"/>
<reference evidence="4 5" key="1">
    <citation type="journal article" date="2011" name="J. Bacteriol.">
        <title>Genome sequence of the verrucomicrobium Opitutus terrae PB90-1, an abundant inhabitant of rice paddy soil ecosystems.</title>
        <authorList>
            <person name="van Passel M.W."/>
            <person name="Kant R."/>
            <person name="Palva A."/>
            <person name="Copeland A."/>
            <person name="Lucas S."/>
            <person name="Lapidus A."/>
            <person name="Glavina del Rio T."/>
            <person name="Pitluck S."/>
            <person name="Goltsman E."/>
            <person name="Clum A."/>
            <person name="Sun H."/>
            <person name="Schmutz J."/>
            <person name="Larimer F.W."/>
            <person name="Land M.L."/>
            <person name="Hauser L."/>
            <person name="Kyrpides N."/>
            <person name="Mikhailova N."/>
            <person name="Richardson P.P."/>
            <person name="Janssen P.H."/>
            <person name="de Vos W.M."/>
            <person name="Smidt H."/>
        </authorList>
    </citation>
    <scope>NUCLEOTIDE SEQUENCE [LARGE SCALE GENOMIC DNA]</scope>
    <source>
        <strain evidence="5">DSM 11246 / JCM 15787 / PB90-1</strain>
    </source>
</reference>
<dbReference type="STRING" id="452637.Oter_0353"/>
<dbReference type="Pfam" id="PF00326">
    <property type="entry name" value="Peptidase_S9"/>
    <property type="match status" value="1"/>
</dbReference>
<evidence type="ECO:0000256" key="2">
    <source>
        <dbReference type="ARBA" id="ARBA00022801"/>
    </source>
</evidence>
<keyword evidence="1" id="KW-0732">Signal</keyword>
<sequence>MLGFTVAAVFDPLFTRTQCAELKRLTKEIYRELGADADFSAAGSLMPDAYLRIFGHRPLVPESFLYVSPNADRTKPLPVIVFLHGSGGNLKGYVWVLSRVADQLGALIVAPSGGMGSWSNGEAAAAIDQALAALPAGLRIDPVRIHVVGLSNGGRGVTQLLQAAPQRFRSFVFISPVFDEQALGRLAFTSADYRPDVLILTGTLDDRVPLTYVAESVKRLSSRNLRADLRVIEGADHFAMFSHRADISDTLATWFTARGRP</sequence>
<dbReference type="AlphaFoldDB" id="B1ZQG0"/>
<evidence type="ECO:0000313" key="4">
    <source>
        <dbReference type="EMBL" id="ACB73643.1"/>
    </source>
</evidence>
<dbReference type="Proteomes" id="UP000007013">
    <property type="component" value="Chromosome"/>
</dbReference>
<evidence type="ECO:0000313" key="5">
    <source>
        <dbReference type="Proteomes" id="UP000007013"/>
    </source>
</evidence>